<dbReference type="InterPro" id="IPR017500">
    <property type="entry name" value="Phage_infect_YhgE_N"/>
</dbReference>
<dbReference type="InterPro" id="IPR013525">
    <property type="entry name" value="ABC2_TM"/>
</dbReference>
<feature type="transmembrane region" description="Helical" evidence="6">
    <location>
        <begin position="486"/>
        <end position="504"/>
    </location>
</feature>
<protein>
    <submittedName>
        <fullName evidence="8">YhgE/Pip family protein</fullName>
    </submittedName>
</protein>
<feature type="transmembrane region" description="Helical" evidence="6">
    <location>
        <begin position="525"/>
        <end position="547"/>
    </location>
</feature>
<dbReference type="PANTHER" id="PTHR43077:SF10">
    <property type="entry name" value="TRANSPORT PERMEASE PROTEIN"/>
    <property type="match status" value="1"/>
</dbReference>
<evidence type="ECO:0000256" key="1">
    <source>
        <dbReference type="ARBA" id="ARBA00004141"/>
    </source>
</evidence>
<dbReference type="EMBL" id="JBHTKZ010000056">
    <property type="protein sequence ID" value="MFD1183785.1"/>
    <property type="molecule type" value="Genomic_DNA"/>
</dbReference>
<keyword evidence="4 6" id="KW-0472">Membrane</keyword>
<keyword evidence="5" id="KW-0175">Coiled coil</keyword>
<dbReference type="NCBIfam" id="TIGR03061">
    <property type="entry name" value="pip_yhgE_Nterm"/>
    <property type="match status" value="1"/>
</dbReference>
<dbReference type="InterPro" id="IPR017501">
    <property type="entry name" value="Phage_infect_YhgE_C"/>
</dbReference>
<feature type="coiled-coil region" evidence="5">
    <location>
        <begin position="304"/>
        <end position="338"/>
    </location>
</feature>
<feature type="domain" description="ABC-2 type transporter transmembrane" evidence="7">
    <location>
        <begin position="421"/>
        <end position="657"/>
    </location>
</feature>
<proteinExistence type="predicted"/>
<sequence length="682" mass="75308">MPSVYAWVNLKAMWDPYTHTGGIKVAVTSKDEGATVQNRTIRIGDEILKSLRSNQQLGWTFVDENEAARGVLHGDYYASLLIPADFSAKIASFVSGVVQKPAIYYSVNEKVNAIAPKITEKGASNISAQINRNFIEAVSEAVFAELKRLGMEITRQLPTIRRMESFVFELESRLPVIEEVGVKTIELERKLPEIQAKSAKIMELEQLVPEMTRVGNTVLALEERWPQVTQAAQAAIAVLEPLPDISQAADGIQRLDARFAEAEGALIQAIDTADRAREWTASLLEDLNRAESLANNYGTVSTQRSRLSQDVQQAQAGIQLAEAQLNTLRNELSQYRLQLHGAASHIQGDAEALADLENRLPAILRSDLKAIGDKLTIAADFVRDELPAVEEDIHRLTNLYQAKFGMAEDAVHRAADFARHDLPQFEQAVRKAANEIRQAQGNERINELVKLMHSDLKEESEFLANPVTIKEDKKFPIPNYGSAMSPFYTTLALWVGAMLLVSLLKTEVDDPGGQYRSYHVYFGRMMTFLTIGMFQALIVTFGDMYILGTYVVNKAAFPLFAVLISIVFVTLTYTMVSLFGDVGKGLAIIFLVLQFSSSGGTFPVSTSGPFFQALNPFMPFTYGVSVLRESVGGMVADIVLKDISVLCLFVAICCVLAPVLKKPLGGLTQRLAKQAKKTKLIH</sequence>
<name>A0ABW3SJA6_9BACL</name>
<evidence type="ECO:0000313" key="8">
    <source>
        <dbReference type="EMBL" id="MFD1183785.1"/>
    </source>
</evidence>
<evidence type="ECO:0000256" key="3">
    <source>
        <dbReference type="ARBA" id="ARBA00022989"/>
    </source>
</evidence>
<keyword evidence="3 6" id="KW-1133">Transmembrane helix</keyword>
<feature type="transmembrane region" description="Helical" evidence="6">
    <location>
        <begin position="559"/>
        <end position="579"/>
    </location>
</feature>
<dbReference type="Gene3D" id="3.40.1710.10">
    <property type="entry name" value="abc type-2 transporter like domain"/>
    <property type="match status" value="1"/>
</dbReference>
<reference evidence="9" key="1">
    <citation type="journal article" date="2019" name="Int. J. Syst. Evol. Microbiol.">
        <title>The Global Catalogue of Microorganisms (GCM) 10K type strain sequencing project: providing services to taxonomists for standard genome sequencing and annotation.</title>
        <authorList>
            <consortium name="The Broad Institute Genomics Platform"/>
            <consortium name="The Broad Institute Genome Sequencing Center for Infectious Disease"/>
            <person name="Wu L."/>
            <person name="Ma J."/>
        </authorList>
    </citation>
    <scope>NUCLEOTIDE SEQUENCE [LARGE SCALE GENOMIC DNA]</scope>
    <source>
        <strain evidence="9">CCUG 48216</strain>
    </source>
</reference>
<dbReference type="RefSeq" id="WP_270406818.1">
    <property type="nucleotide sequence ID" value="NZ_JAQDEO010000059.1"/>
</dbReference>
<feature type="transmembrane region" description="Helical" evidence="6">
    <location>
        <begin position="643"/>
        <end position="660"/>
    </location>
</feature>
<comment type="subcellular location">
    <subcellularLocation>
        <location evidence="1">Membrane</location>
        <topology evidence="1">Multi-pass membrane protein</topology>
    </subcellularLocation>
</comment>
<evidence type="ECO:0000256" key="6">
    <source>
        <dbReference type="SAM" id="Phobius"/>
    </source>
</evidence>
<keyword evidence="9" id="KW-1185">Reference proteome</keyword>
<dbReference type="NCBIfam" id="TIGR03062">
    <property type="entry name" value="pip_yhgE_Cterm"/>
    <property type="match status" value="1"/>
</dbReference>
<feature type="transmembrane region" description="Helical" evidence="6">
    <location>
        <begin position="586"/>
        <end position="605"/>
    </location>
</feature>
<comment type="caution">
    <text evidence="8">The sequence shown here is derived from an EMBL/GenBank/DDBJ whole genome shotgun (WGS) entry which is preliminary data.</text>
</comment>
<organism evidence="8 9">
    <name type="scientific">Paenibacillus timonensis</name>
    <dbReference type="NCBI Taxonomy" id="225915"/>
    <lineage>
        <taxon>Bacteria</taxon>
        <taxon>Bacillati</taxon>
        <taxon>Bacillota</taxon>
        <taxon>Bacilli</taxon>
        <taxon>Bacillales</taxon>
        <taxon>Paenibacillaceae</taxon>
        <taxon>Paenibacillus</taxon>
    </lineage>
</organism>
<dbReference type="Proteomes" id="UP001597211">
    <property type="component" value="Unassembled WGS sequence"/>
</dbReference>
<evidence type="ECO:0000256" key="5">
    <source>
        <dbReference type="SAM" id="Coils"/>
    </source>
</evidence>
<accession>A0ABW3SJA6</accession>
<dbReference type="Pfam" id="PF12698">
    <property type="entry name" value="ABC2_membrane_3"/>
    <property type="match status" value="1"/>
</dbReference>
<evidence type="ECO:0000256" key="2">
    <source>
        <dbReference type="ARBA" id="ARBA00022692"/>
    </source>
</evidence>
<dbReference type="InterPro" id="IPR051328">
    <property type="entry name" value="T7SS_ABC-Transporter"/>
</dbReference>
<evidence type="ECO:0000256" key="4">
    <source>
        <dbReference type="ARBA" id="ARBA00023136"/>
    </source>
</evidence>
<keyword evidence="2 6" id="KW-0812">Transmembrane</keyword>
<evidence type="ECO:0000313" key="9">
    <source>
        <dbReference type="Proteomes" id="UP001597211"/>
    </source>
</evidence>
<gene>
    <name evidence="8" type="ORF">ACFQ2Z_20785</name>
</gene>
<evidence type="ECO:0000259" key="7">
    <source>
        <dbReference type="Pfam" id="PF12698"/>
    </source>
</evidence>
<dbReference type="PANTHER" id="PTHR43077">
    <property type="entry name" value="TRANSPORT PERMEASE YVFS-RELATED"/>
    <property type="match status" value="1"/>
</dbReference>